<name>A0A6B3NPD6_9CYAN</name>
<keyword evidence="1" id="KW-0812">Transmembrane</keyword>
<evidence type="ECO:0000313" key="2">
    <source>
        <dbReference type="EMBL" id="NER32094.1"/>
    </source>
</evidence>
<keyword evidence="1" id="KW-1133">Transmembrane helix</keyword>
<dbReference type="EMBL" id="JAAHFQ010001063">
    <property type="protein sequence ID" value="NER32094.1"/>
    <property type="molecule type" value="Genomic_DNA"/>
</dbReference>
<gene>
    <name evidence="2" type="ORF">F6J89_31950</name>
</gene>
<accession>A0A6B3NPD6</accession>
<keyword evidence="1" id="KW-0472">Membrane</keyword>
<reference evidence="2" key="1">
    <citation type="submission" date="2019-11" db="EMBL/GenBank/DDBJ databases">
        <title>Genomic insights into an expanded diversity of filamentous marine cyanobacteria reveals the extraordinary biosynthetic potential of Moorea and Okeania.</title>
        <authorList>
            <person name="Ferreira Leao T."/>
            <person name="Wang M."/>
            <person name="Moss N."/>
            <person name="Da Silva R."/>
            <person name="Sanders J."/>
            <person name="Nurk S."/>
            <person name="Gurevich A."/>
            <person name="Humphrey G."/>
            <person name="Reher R."/>
            <person name="Zhu Q."/>
            <person name="Belda-Ferre P."/>
            <person name="Glukhov E."/>
            <person name="Rex R."/>
            <person name="Dorrestein P.C."/>
            <person name="Knight R."/>
            <person name="Pevzner P."/>
            <person name="Gerwick W.H."/>
            <person name="Gerwick L."/>
        </authorList>
    </citation>
    <scope>NUCLEOTIDE SEQUENCE</scope>
    <source>
        <strain evidence="2">SIO1C4</strain>
    </source>
</reference>
<evidence type="ECO:0000256" key="1">
    <source>
        <dbReference type="SAM" id="Phobius"/>
    </source>
</evidence>
<comment type="caution">
    <text evidence="2">The sequence shown here is derived from an EMBL/GenBank/DDBJ whole genome shotgun (WGS) entry which is preliminary data.</text>
</comment>
<proteinExistence type="predicted"/>
<feature type="transmembrane region" description="Helical" evidence="1">
    <location>
        <begin position="6"/>
        <end position="24"/>
    </location>
</feature>
<protein>
    <submittedName>
        <fullName evidence="2">Uncharacterized protein</fullName>
    </submittedName>
</protein>
<sequence length="60" mass="6780">MEVVIIAIVVYTTLFSWMLGIFPAKPKDPKKTEEEKMGEALGKVLKRTNEALEKITEAKD</sequence>
<organism evidence="2">
    <name type="scientific">Symploca sp. SIO1C4</name>
    <dbReference type="NCBI Taxonomy" id="2607765"/>
    <lineage>
        <taxon>Bacteria</taxon>
        <taxon>Bacillati</taxon>
        <taxon>Cyanobacteriota</taxon>
        <taxon>Cyanophyceae</taxon>
        <taxon>Coleofasciculales</taxon>
        <taxon>Coleofasciculaceae</taxon>
        <taxon>Symploca</taxon>
    </lineage>
</organism>
<dbReference type="AlphaFoldDB" id="A0A6B3NPD6"/>